<sequence length="286" mass="31776">MVALVSLSGLAGTAHSEELKFEDVAALRAAVISRLKADHRIREAVPDPNDPARVNVVRAIAAENKPDILLDVTNLLGRIRGLSAADTETQIQRFINALVFANTASNFDPADLIANIRPREYIDALNQIQGEDDSGPVYEEFVGDLVIFYQINSKDALSSMLWSSGGGRTLEKLRQITLDNINRKLSNIREDRLSDGVSTFIMEGDEAISPALILTEKFWSRVNFRFPEGAFVAIPRRDCIFVFDKRQPDATQIARKVIDMAFKDGADLLSEDIFERQDGKLQVVAE</sequence>
<evidence type="ECO:0000313" key="2">
    <source>
        <dbReference type="Proteomes" id="UP001597405"/>
    </source>
</evidence>
<dbReference type="Proteomes" id="UP001597405">
    <property type="component" value="Unassembled WGS sequence"/>
</dbReference>
<comment type="caution">
    <text evidence="1">The sequence shown here is derived from an EMBL/GenBank/DDBJ whole genome shotgun (WGS) entry which is preliminary data.</text>
</comment>
<keyword evidence="2" id="KW-1185">Reference proteome</keyword>
<protein>
    <recommendedName>
        <fullName evidence="3">DUF1444 family protein</fullName>
    </recommendedName>
</protein>
<evidence type="ECO:0008006" key="3">
    <source>
        <dbReference type="Google" id="ProtNLM"/>
    </source>
</evidence>
<organism evidence="1 2">
    <name type="scientific">Mesorhizobium newzealandense</name>
    <dbReference type="NCBI Taxonomy" id="1300302"/>
    <lineage>
        <taxon>Bacteria</taxon>
        <taxon>Pseudomonadati</taxon>
        <taxon>Pseudomonadota</taxon>
        <taxon>Alphaproteobacteria</taxon>
        <taxon>Hyphomicrobiales</taxon>
        <taxon>Phyllobacteriaceae</taxon>
        <taxon>Mesorhizobium</taxon>
    </lineage>
</organism>
<dbReference type="EMBL" id="JBHUGZ010000030">
    <property type="protein sequence ID" value="MFD1987788.1"/>
    <property type="molecule type" value="Genomic_DNA"/>
</dbReference>
<gene>
    <name evidence="1" type="ORF">ACFSOZ_35800</name>
</gene>
<evidence type="ECO:0000313" key="1">
    <source>
        <dbReference type="EMBL" id="MFD1987788.1"/>
    </source>
</evidence>
<reference evidence="2" key="1">
    <citation type="journal article" date="2019" name="Int. J. Syst. Evol. Microbiol.">
        <title>The Global Catalogue of Microorganisms (GCM) 10K type strain sequencing project: providing services to taxonomists for standard genome sequencing and annotation.</title>
        <authorList>
            <consortium name="The Broad Institute Genomics Platform"/>
            <consortium name="The Broad Institute Genome Sequencing Center for Infectious Disease"/>
            <person name="Wu L."/>
            <person name="Ma J."/>
        </authorList>
    </citation>
    <scope>NUCLEOTIDE SEQUENCE [LARGE SCALE GENOMIC DNA]</scope>
    <source>
        <strain evidence="2">CGMCC 1.16225</strain>
    </source>
</reference>
<proteinExistence type="predicted"/>
<name>A0ABW4UJT3_9HYPH</name>
<dbReference type="RefSeq" id="WP_379106094.1">
    <property type="nucleotide sequence ID" value="NZ_JBHUGZ010000030.1"/>
</dbReference>
<accession>A0ABW4UJT3</accession>